<evidence type="ECO:0000256" key="4">
    <source>
        <dbReference type="PROSITE-ProRule" id="PRU00221"/>
    </source>
</evidence>
<dbReference type="AlphaFoldDB" id="A0A8C5ZAN4"/>
<evidence type="ECO:0000313" key="7">
    <source>
        <dbReference type="Proteomes" id="UP000694407"/>
    </source>
</evidence>
<organism evidence="6 7">
    <name type="scientific">Marmota marmota marmota</name>
    <name type="common">Alpine marmot</name>
    <dbReference type="NCBI Taxonomy" id="9994"/>
    <lineage>
        <taxon>Eukaryota</taxon>
        <taxon>Metazoa</taxon>
        <taxon>Chordata</taxon>
        <taxon>Craniata</taxon>
        <taxon>Vertebrata</taxon>
        <taxon>Euteleostomi</taxon>
        <taxon>Mammalia</taxon>
        <taxon>Eutheria</taxon>
        <taxon>Euarchontoglires</taxon>
        <taxon>Glires</taxon>
        <taxon>Rodentia</taxon>
        <taxon>Sciuromorpha</taxon>
        <taxon>Sciuridae</taxon>
        <taxon>Xerinae</taxon>
        <taxon>Marmotini</taxon>
        <taxon>Marmota</taxon>
    </lineage>
</organism>
<sequence>NNTVKGREIYTIYIKSRTTLARISAGYDHTIRFWEALTGVCSRTIQHSDSQVNRLEITNDKKLLATAGHQNVRLYDIRTTNPNPVASFEGHRGNVTSVSFQQDNRWMVTSSEDGTIKVWDVRSPWITRETEATVISTTEWGTAAKEL</sequence>
<comment type="subcellular location">
    <subcellularLocation>
        <location evidence="5">Cytoplasm</location>
    </subcellularLocation>
</comment>
<comment type="function">
    <text evidence="5">Subunit of both mTORC1 and mTORC2, which regulates cell growth and survival in response to nutrient and hormonal signals. mTORC1 is activated in response to growth factors or amino acids. In response to nutrients, mTORC1 is recruited to the lysosome membrane and promotes protein, lipid and nucleotide synthesis by phosphorylating several substrates, such as ribosomal protein S6 kinase (RPS6KB1 and RPS6KB2) and EIF4EBP1 (4E-BP1). In the same time, it inhibits catabolic pathways by phosphorylating the autophagy initiation components ULK1 and ATG13, as well as transcription factor TFEB, a master regulators of lysosomal biogenesis and autophagy. The mTORC1 complex is inhibited in response to starvation and amino acid depletion. Within mTORC1, MLST8 interacts directly with MTOR and enhances its kinase activity. In nutrient-poor conditions, stabilizes the MTOR-RPTOR interaction and favors RPTOR-mediated inhibition of MTOR activity. As part of the mTORC2 complex, transduces signals from growth factors to pathways involved in proliferation, cytoskeletal organization, lipogenesis and anabolic output. mTORC2 is also activated by growth factors, but seems to be nutrient-insensitive. In response to growth factors, mTORC2 phosphorylates and activates AGC protein kinase family members, including AKT (AKT1, AKT2 and AKT3), PKC (PRKCA, PRKCB and PRKCE) and SGK1. mTORC2 functions upstream of Rho GTPases to regulate the actin cytoskeleton, probably by activating one or more Rho-type guanine nucleotide exchange factors. mTORC2 promotes the serum-induced formation of stress-fibers or F-actin. mTORC2 plays a critical role in AKT1 activation by mediating phosphorylation of different sites depending on the context, such as 'Thr-450', 'Ser-473', 'Ser-477' or 'Thr-479', facilitating the phosphorylation of the activation loop of AKT1 on 'Thr-308' by PDPK1/PDK1 which is a prerequisite for full activation. mTORC2 regulates the phosphorylation of SGK1 at 'Ser-422'. mTORC2 also modulates the phosphorylation of PRKCA on 'Ser-657'. Within mTORC2, MLST8 acts as a bridge between MAPKAP1/SIN1 and MTOR.</text>
</comment>
<dbReference type="Ensembl" id="ENSMMMT00000013126.1">
    <property type="protein sequence ID" value="ENSMMMP00000011496.1"/>
    <property type="gene ID" value="ENSMMMG00000010277.1"/>
</dbReference>
<proteinExistence type="inferred from homology"/>
<reference evidence="6" key="1">
    <citation type="submission" date="2025-08" db="UniProtKB">
        <authorList>
            <consortium name="Ensembl"/>
        </authorList>
    </citation>
    <scope>IDENTIFICATION</scope>
</reference>
<dbReference type="InterPro" id="IPR036322">
    <property type="entry name" value="WD40_repeat_dom_sf"/>
</dbReference>
<dbReference type="InterPro" id="IPR015943">
    <property type="entry name" value="WD40/YVTN_repeat-like_dom_sf"/>
</dbReference>
<dbReference type="GO" id="GO:0031931">
    <property type="term" value="C:TORC1 complex"/>
    <property type="evidence" value="ECO:0007669"/>
    <property type="project" value="UniProtKB-UniRule"/>
</dbReference>
<dbReference type="InterPro" id="IPR037588">
    <property type="entry name" value="MLST8"/>
</dbReference>
<dbReference type="Proteomes" id="UP000694407">
    <property type="component" value="Unplaced"/>
</dbReference>
<keyword evidence="3 5" id="KW-0677">Repeat</keyword>
<dbReference type="Pfam" id="PF00400">
    <property type="entry name" value="WD40"/>
    <property type="match status" value="2"/>
</dbReference>
<comment type="similarity">
    <text evidence="1 5">Belongs to the WD repeat LST8 family.</text>
</comment>
<dbReference type="SMART" id="SM00320">
    <property type="entry name" value="WD40"/>
    <property type="match status" value="2"/>
</dbReference>
<comment type="subunit">
    <text evidence="5">Part of the mechanistic target of rapamycin complex 1 (mTORC1) which contains MTOR, MLST8 and RPTOR. mTORC1 associates with AKT1S1/PRAS40, which inhibits its activity. mTORC1 binds to and is inhibited by FKBP12-rapamycin. Within mTORC1, interacts directly with MTOR and RPTOR. Component of the mechanistic target of rapamycin complex 2 (mTORC2), consisting in two heterotretramers composed of MTOR, MLST8, RICTOR and MAPKAP1/SIN1. Contrary to mTORC1, mTORC2 does not bind to and is not sensitive to FKBP12-rapamycin. mTORC1 and mTORC2 associate with DEPTOR, which regulates their activity. Interacts with RHEB. Interacts with MEAK7. Interacts with SIK3. Interacts with SLC38A7; this interaction promotes the recruitment of mTORC1 to the lysosome and its subsequent activation.</text>
</comment>
<dbReference type="PROSITE" id="PS50082">
    <property type="entry name" value="WD_REPEATS_2"/>
    <property type="match status" value="1"/>
</dbReference>
<reference evidence="6" key="2">
    <citation type="submission" date="2025-09" db="UniProtKB">
        <authorList>
            <consortium name="Ensembl"/>
        </authorList>
    </citation>
    <scope>IDENTIFICATION</scope>
</reference>
<dbReference type="PANTHER" id="PTHR19842">
    <property type="entry name" value="G BETA-LIKE PROTEIN GBL"/>
    <property type="match status" value="1"/>
</dbReference>
<keyword evidence="2 4" id="KW-0853">WD repeat</keyword>
<accession>A0A8C5ZAN4</accession>
<dbReference type="GO" id="GO:0005737">
    <property type="term" value="C:cytoplasm"/>
    <property type="evidence" value="ECO:0007669"/>
    <property type="project" value="UniProtKB-SubCell"/>
</dbReference>
<keyword evidence="7" id="KW-1185">Reference proteome</keyword>
<dbReference type="PANTHER" id="PTHR19842:SF0">
    <property type="entry name" value="TARGET OF RAPAMYCIN COMPLEX SUBUNIT LST8"/>
    <property type="match status" value="1"/>
</dbReference>
<dbReference type="GO" id="GO:0031929">
    <property type="term" value="P:TOR signaling"/>
    <property type="evidence" value="ECO:0007669"/>
    <property type="project" value="UniProtKB-UniRule"/>
</dbReference>
<dbReference type="PROSITE" id="PS50294">
    <property type="entry name" value="WD_REPEATS_REGION"/>
    <property type="match status" value="1"/>
</dbReference>
<evidence type="ECO:0000256" key="3">
    <source>
        <dbReference type="ARBA" id="ARBA00022737"/>
    </source>
</evidence>
<dbReference type="GO" id="GO:0031932">
    <property type="term" value="C:TORC2 complex"/>
    <property type="evidence" value="ECO:0007669"/>
    <property type="project" value="UniProtKB-UniRule"/>
</dbReference>
<dbReference type="PROSITE" id="PS00678">
    <property type="entry name" value="WD_REPEATS_1"/>
    <property type="match status" value="1"/>
</dbReference>
<dbReference type="Gene3D" id="2.130.10.10">
    <property type="entry name" value="YVTN repeat-like/Quinoprotein amine dehydrogenase"/>
    <property type="match status" value="1"/>
</dbReference>
<dbReference type="GeneTree" id="ENSGT00390000014795"/>
<evidence type="ECO:0000256" key="5">
    <source>
        <dbReference type="RuleBase" id="RU369068"/>
    </source>
</evidence>
<dbReference type="InterPro" id="IPR001680">
    <property type="entry name" value="WD40_rpt"/>
</dbReference>
<dbReference type="GO" id="GO:0032956">
    <property type="term" value="P:regulation of actin cytoskeleton organization"/>
    <property type="evidence" value="ECO:0007669"/>
    <property type="project" value="TreeGrafter"/>
</dbReference>
<dbReference type="SUPFAM" id="SSF50978">
    <property type="entry name" value="WD40 repeat-like"/>
    <property type="match status" value="1"/>
</dbReference>
<evidence type="ECO:0000256" key="2">
    <source>
        <dbReference type="ARBA" id="ARBA00022574"/>
    </source>
</evidence>
<evidence type="ECO:0000256" key="1">
    <source>
        <dbReference type="ARBA" id="ARBA00009890"/>
    </source>
</evidence>
<keyword evidence="5" id="KW-0963">Cytoplasm</keyword>
<protein>
    <recommendedName>
        <fullName evidence="5">Target of rapamycin complex subunit LST8</fullName>
        <shortName evidence="5">Protein GbetaL</shortName>
        <shortName evidence="5">TORC subunit LST8</shortName>
        <shortName evidence="5">mLST8</shortName>
    </recommendedName>
    <alternativeName>
        <fullName evidence="5">G protein beta subunit-like</fullName>
    </alternativeName>
    <alternativeName>
        <fullName evidence="5">Mammalian lethal with SEC13 protein 8</fullName>
    </alternativeName>
</protein>
<name>A0A8C5ZAN4_MARMA</name>
<feature type="repeat" description="WD" evidence="4">
    <location>
        <begin position="88"/>
        <end position="123"/>
    </location>
</feature>
<dbReference type="InterPro" id="IPR019775">
    <property type="entry name" value="WD40_repeat_CS"/>
</dbReference>
<evidence type="ECO:0000313" key="6">
    <source>
        <dbReference type="Ensembl" id="ENSMMMP00000011496.1"/>
    </source>
</evidence>